<sequence length="363" mass="39763">MLRSAVFAILLAVLAKNFASSFKFRSIMGQTLSSSNFFFYGKKHFTHKGYVRHIKDYTSTVQTSALALDGLKDGVNLDGRVVVITGANSGLGKEVATYSAAKGAKVYMLCRTKSKAEAAREEIIKTTGNDKVEVVLVDVSELEQIRTAAKEIQSKEQKIHALVCNAGVLVKEKKLTKEGYEATFASHLLGGSYLLSKLLIPQVKADEEGRIIFTTSGGMYNFPLPSWPVLSGTDEKLKFDGTNAYAYAKRGQVLLAERWSKEYPEIPIVPAHPGWSDTPAVDEAFGDAKKYLQPLRTPWEGAEGIAWLVGTAKKNIRSGEVYLDRTVQPKHIAGLFYSSGSYTKNTPSEVDAFMSKLQEAAGI</sequence>
<keyword evidence="1" id="KW-0732">Signal</keyword>
<evidence type="ECO:0008006" key="3">
    <source>
        <dbReference type="Google" id="ProtNLM"/>
    </source>
</evidence>
<dbReference type="InterPro" id="IPR036291">
    <property type="entry name" value="NAD(P)-bd_dom_sf"/>
</dbReference>
<accession>A0A7S3L8A4</accession>
<dbReference type="PANTHER" id="PTHR44656">
    <property type="entry name" value="DEHYDROGENASE/REDUCTASE SDR FAMILY MEMBER 12"/>
    <property type="match status" value="1"/>
</dbReference>
<dbReference type="InterPro" id="IPR002347">
    <property type="entry name" value="SDR_fam"/>
</dbReference>
<dbReference type="InterPro" id="IPR052992">
    <property type="entry name" value="SDR_member_12"/>
</dbReference>
<name>A0A7S3L8A4_9STRA</name>
<dbReference type="PANTHER" id="PTHR44656:SF7">
    <property type="entry name" value="DEHYDROGENASE_REDUCTASE SDR FAMILY MEMBER 12"/>
    <property type="match status" value="1"/>
</dbReference>
<proteinExistence type="predicted"/>
<gene>
    <name evidence="2" type="ORF">ACOF00016_LOCUS12496</name>
</gene>
<organism evidence="2">
    <name type="scientific">Amphora coffeiformis</name>
    <dbReference type="NCBI Taxonomy" id="265554"/>
    <lineage>
        <taxon>Eukaryota</taxon>
        <taxon>Sar</taxon>
        <taxon>Stramenopiles</taxon>
        <taxon>Ochrophyta</taxon>
        <taxon>Bacillariophyta</taxon>
        <taxon>Bacillariophyceae</taxon>
        <taxon>Bacillariophycidae</taxon>
        <taxon>Thalassiophysales</taxon>
        <taxon>Catenulaceae</taxon>
        <taxon>Amphora</taxon>
    </lineage>
</organism>
<dbReference type="SUPFAM" id="SSF51735">
    <property type="entry name" value="NAD(P)-binding Rossmann-fold domains"/>
    <property type="match status" value="1"/>
</dbReference>
<feature type="signal peptide" evidence="1">
    <location>
        <begin position="1"/>
        <end position="21"/>
    </location>
</feature>
<protein>
    <recommendedName>
        <fullName evidence="3">Dehydrogenase/reductase SDR family member 12</fullName>
    </recommendedName>
</protein>
<dbReference type="EMBL" id="HBIM01015892">
    <property type="protein sequence ID" value="CAE0415381.1"/>
    <property type="molecule type" value="Transcribed_RNA"/>
</dbReference>
<feature type="chain" id="PRO_5030658573" description="Dehydrogenase/reductase SDR family member 12" evidence="1">
    <location>
        <begin position="22"/>
        <end position="363"/>
    </location>
</feature>
<dbReference type="AlphaFoldDB" id="A0A7S3L8A4"/>
<dbReference type="PRINTS" id="PR00081">
    <property type="entry name" value="GDHRDH"/>
</dbReference>
<evidence type="ECO:0000256" key="1">
    <source>
        <dbReference type="SAM" id="SignalP"/>
    </source>
</evidence>
<evidence type="ECO:0000313" key="2">
    <source>
        <dbReference type="EMBL" id="CAE0415381.1"/>
    </source>
</evidence>
<dbReference type="Pfam" id="PF00106">
    <property type="entry name" value="adh_short"/>
    <property type="match status" value="1"/>
</dbReference>
<dbReference type="Gene3D" id="3.40.50.720">
    <property type="entry name" value="NAD(P)-binding Rossmann-like Domain"/>
    <property type="match status" value="1"/>
</dbReference>
<reference evidence="2" key="1">
    <citation type="submission" date="2021-01" db="EMBL/GenBank/DDBJ databases">
        <authorList>
            <person name="Corre E."/>
            <person name="Pelletier E."/>
            <person name="Niang G."/>
            <person name="Scheremetjew M."/>
            <person name="Finn R."/>
            <person name="Kale V."/>
            <person name="Holt S."/>
            <person name="Cochrane G."/>
            <person name="Meng A."/>
            <person name="Brown T."/>
            <person name="Cohen L."/>
        </authorList>
    </citation>
    <scope>NUCLEOTIDE SEQUENCE</scope>
    <source>
        <strain evidence="2">CCMP127</strain>
    </source>
</reference>